<evidence type="ECO:0000313" key="14">
    <source>
        <dbReference type="EMBL" id="CAI7997543.1"/>
    </source>
</evidence>
<dbReference type="EC" id="2.4.2.19" evidence="5 11"/>
<evidence type="ECO:0000256" key="6">
    <source>
        <dbReference type="ARBA" id="ARBA00020990"/>
    </source>
</evidence>
<evidence type="ECO:0000256" key="5">
    <source>
        <dbReference type="ARBA" id="ARBA00011944"/>
    </source>
</evidence>
<dbReference type="NCBIfam" id="TIGR00078">
    <property type="entry name" value="nadC"/>
    <property type="match status" value="1"/>
</dbReference>
<evidence type="ECO:0000256" key="4">
    <source>
        <dbReference type="ARBA" id="ARBA00011218"/>
    </source>
</evidence>
<dbReference type="InterPro" id="IPR013785">
    <property type="entry name" value="Aldolase_TIM"/>
</dbReference>
<evidence type="ECO:0000259" key="12">
    <source>
        <dbReference type="Pfam" id="PF01729"/>
    </source>
</evidence>
<evidence type="ECO:0000256" key="1">
    <source>
        <dbReference type="ARBA" id="ARBA00003237"/>
    </source>
</evidence>
<keyword evidence="8 11" id="KW-0328">Glycosyltransferase</keyword>
<dbReference type="Gene3D" id="3.90.1170.20">
    <property type="entry name" value="Quinolinate phosphoribosyl transferase, N-terminal domain"/>
    <property type="match status" value="1"/>
</dbReference>
<keyword evidence="15" id="KW-1185">Reference proteome</keyword>
<evidence type="ECO:0000256" key="11">
    <source>
        <dbReference type="PIRNR" id="PIRNR006250"/>
    </source>
</evidence>
<dbReference type="PANTHER" id="PTHR32179">
    <property type="entry name" value="NICOTINATE-NUCLEOTIDE PYROPHOSPHORYLASE [CARBOXYLATING]"/>
    <property type="match status" value="1"/>
</dbReference>
<dbReference type="FunFam" id="3.20.20.70:FF:000030">
    <property type="entry name" value="Nicotinate-nucleotide pyrophosphorylase, carboxylating"/>
    <property type="match status" value="1"/>
</dbReference>
<comment type="pathway">
    <text evidence="2 11">Cofactor biosynthesis; NAD(+) biosynthesis; nicotinate D-ribonucleotide from quinolinate: step 1/1.</text>
</comment>
<protein>
    <recommendedName>
        <fullName evidence="6 11">Nicotinate-nucleotide pyrophosphorylase [carboxylating]</fullName>
        <ecNumber evidence="5 11">2.4.2.19</ecNumber>
    </recommendedName>
    <alternativeName>
        <fullName evidence="11">Quinolinate phosphoribosyltransferase [decarboxylating]</fullName>
    </alternativeName>
</protein>
<evidence type="ECO:0000256" key="7">
    <source>
        <dbReference type="ARBA" id="ARBA00022642"/>
    </source>
</evidence>
<comment type="subunit">
    <text evidence="4 11">Hexamer formed by 3 homodimers.</text>
</comment>
<dbReference type="GO" id="GO:0004514">
    <property type="term" value="F:nicotinate-nucleotide diphosphorylase (carboxylating) activity"/>
    <property type="evidence" value="ECO:0007669"/>
    <property type="project" value="UniProtKB-EC"/>
</dbReference>
<dbReference type="PIRSF" id="PIRSF006250">
    <property type="entry name" value="NadC_ModD"/>
    <property type="match status" value="1"/>
</dbReference>
<evidence type="ECO:0000259" key="13">
    <source>
        <dbReference type="Pfam" id="PF02749"/>
    </source>
</evidence>
<dbReference type="Pfam" id="PF01729">
    <property type="entry name" value="QRPTase_C"/>
    <property type="match status" value="1"/>
</dbReference>
<dbReference type="InterPro" id="IPR037128">
    <property type="entry name" value="Quinolinate_PRibosylTase_N_sf"/>
</dbReference>
<dbReference type="CDD" id="cd01572">
    <property type="entry name" value="QPRTase"/>
    <property type="match status" value="1"/>
</dbReference>
<evidence type="ECO:0000256" key="2">
    <source>
        <dbReference type="ARBA" id="ARBA00004893"/>
    </source>
</evidence>
<dbReference type="SUPFAM" id="SSF54675">
    <property type="entry name" value="Nicotinate/Quinolinate PRTase N-terminal domain-like"/>
    <property type="match status" value="1"/>
</dbReference>
<comment type="catalytic activity">
    <reaction evidence="10 11">
        <text>nicotinate beta-D-ribonucleotide + CO2 + diphosphate = quinolinate + 5-phospho-alpha-D-ribose 1-diphosphate + 2 H(+)</text>
        <dbReference type="Rhea" id="RHEA:12733"/>
        <dbReference type="ChEBI" id="CHEBI:15378"/>
        <dbReference type="ChEBI" id="CHEBI:16526"/>
        <dbReference type="ChEBI" id="CHEBI:29959"/>
        <dbReference type="ChEBI" id="CHEBI:33019"/>
        <dbReference type="ChEBI" id="CHEBI:57502"/>
        <dbReference type="ChEBI" id="CHEBI:58017"/>
        <dbReference type="EC" id="2.4.2.19"/>
    </reaction>
</comment>
<evidence type="ECO:0000313" key="15">
    <source>
        <dbReference type="Proteomes" id="UP001174909"/>
    </source>
</evidence>
<evidence type="ECO:0000256" key="10">
    <source>
        <dbReference type="ARBA" id="ARBA00047445"/>
    </source>
</evidence>
<dbReference type="FunFam" id="3.90.1170.20:FF:000001">
    <property type="entry name" value="Nicotinate-nucleotide diphosphorylase (Carboxylating)"/>
    <property type="match status" value="1"/>
</dbReference>
<keyword evidence="9 11" id="KW-0808">Transferase</keyword>
<feature type="domain" description="Quinolinate phosphoribosyl transferase C-terminal" evidence="12">
    <location>
        <begin position="111"/>
        <end position="280"/>
    </location>
</feature>
<dbReference type="EMBL" id="CASHTH010000317">
    <property type="protein sequence ID" value="CAI7997543.1"/>
    <property type="molecule type" value="Genomic_DNA"/>
</dbReference>
<evidence type="ECO:0000256" key="9">
    <source>
        <dbReference type="ARBA" id="ARBA00022679"/>
    </source>
</evidence>
<dbReference type="GO" id="GO:0034213">
    <property type="term" value="P:quinolinate catabolic process"/>
    <property type="evidence" value="ECO:0007669"/>
    <property type="project" value="TreeGrafter"/>
</dbReference>
<dbReference type="InterPro" id="IPR004393">
    <property type="entry name" value="NadC"/>
</dbReference>
<sequence length="286" mass="30586">MSQLPPEVYSLIDAALSEDETFNDPTTGLLIPQDIIGVGMLRAKAAGVLAGQDVAGSVFRRVDPDLLFEPLQSDGDALSPGSDIARVEGSAASILRAERIALNFMQRMSGIASDTNRYVQAIDGCRARIVDTRKTAPGHRYLDKYSVRMGGGHNHRLNLADGILIKDNHIEALASREMVLKDVVELALKKASHTIKVEVEVESITGVREALDAGAHIIMLDNMPVPMMQEAMDIIGDRAVVEASGGINMASVRAVAETGVHLISIGGLTHSTQALDISLDLEFPGN</sequence>
<dbReference type="InterPro" id="IPR022412">
    <property type="entry name" value="Quinolinate_PRibosylTrfase_N"/>
</dbReference>
<dbReference type="PANTHER" id="PTHR32179:SF3">
    <property type="entry name" value="NICOTINATE-NUCLEOTIDE PYROPHOSPHORYLASE [CARBOXYLATING]"/>
    <property type="match status" value="1"/>
</dbReference>
<comment type="function">
    <text evidence="1 11">Involved in the catabolism of quinolinic acid (QA).</text>
</comment>
<evidence type="ECO:0000256" key="8">
    <source>
        <dbReference type="ARBA" id="ARBA00022676"/>
    </source>
</evidence>
<comment type="similarity">
    <text evidence="3 11">Belongs to the NadC/ModD family.</text>
</comment>
<keyword evidence="7 11" id="KW-0662">Pyridine nucleotide biosynthesis</keyword>
<dbReference type="SUPFAM" id="SSF51690">
    <property type="entry name" value="Nicotinate/Quinolinate PRTase C-terminal domain-like"/>
    <property type="match status" value="1"/>
</dbReference>
<dbReference type="Pfam" id="PF02749">
    <property type="entry name" value="QRPTase_N"/>
    <property type="match status" value="1"/>
</dbReference>
<dbReference type="AlphaFoldDB" id="A0AA35QYV5"/>
<evidence type="ECO:0000256" key="3">
    <source>
        <dbReference type="ARBA" id="ARBA00009400"/>
    </source>
</evidence>
<proteinExistence type="inferred from homology"/>
<feature type="domain" description="Quinolinate phosphoribosyl transferase N-terminal" evidence="13">
    <location>
        <begin position="24"/>
        <end position="109"/>
    </location>
</feature>
<dbReference type="GO" id="GO:0009435">
    <property type="term" value="P:NAD+ biosynthetic process"/>
    <property type="evidence" value="ECO:0007669"/>
    <property type="project" value="InterPro"/>
</dbReference>
<comment type="caution">
    <text evidence="14">The sequence shown here is derived from an EMBL/GenBank/DDBJ whole genome shotgun (WGS) entry which is preliminary data.</text>
</comment>
<reference evidence="14" key="1">
    <citation type="submission" date="2023-03" db="EMBL/GenBank/DDBJ databases">
        <authorList>
            <person name="Steffen K."/>
            <person name="Cardenas P."/>
        </authorList>
    </citation>
    <scope>NUCLEOTIDE SEQUENCE</scope>
</reference>
<accession>A0AA35QYV5</accession>
<dbReference type="InterPro" id="IPR027277">
    <property type="entry name" value="NadC/ModD"/>
</dbReference>
<dbReference type="Proteomes" id="UP001174909">
    <property type="component" value="Unassembled WGS sequence"/>
</dbReference>
<dbReference type="InterPro" id="IPR002638">
    <property type="entry name" value="Quinolinate_PRibosylTrfase_C"/>
</dbReference>
<name>A0AA35QYV5_GEOBA</name>
<organism evidence="14 15">
    <name type="scientific">Geodia barretti</name>
    <name type="common">Barrett's horny sponge</name>
    <dbReference type="NCBI Taxonomy" id="519541"/>
    <lineage>
        <taxon>Eukaryota</taxon>
        <taxon>Metazoa</taxon>
        <taxon>Porifera</taxon>
        <taxon>Demospongiae</taxon>
        <taxon>Heteroscleromorpha</taxon>
        <taxon>Tetractinellida</taxon>
        <taxon>Astrophorina</taxon>
        <taxon>Geodiidae</taxon>
        <taxon>Geodia</taxon>
    </lineage>
</organism>
<dbReference type="GO" id="GO:0005737">
    <property type="term" value="C:cytoplasm"/>
    <property type="evidence" value="ECO:0007669"/>
    <property type="project" value="TreeGrafter"/>
</dbReference>
<dbReference type="InterPro" id="IPR036068">
    <property type="entry name" value="Nicotinate_pribotase-like_C"/>
</dbReference>
<dbReference type="Gene3D" id="3.20.20.70">
    <property type="entry name" value="Aldolase class I"/>
    <property type="match status" value="1"/>
</dbReference>
<gene>
    <name evidence="14" type="ORF">GBAR_LOCUS2177</name>
</gene>